<evidence type="ECO:0000313" key="2">
    <source>
        <dbReference type="Proteomes" id="UP000232222"/>
    </source>
</evidence>
<accession>A0A2K8NQU5</accession>
<protein>
    <submittedName>
        <fullName evidence="1">Uncharacterized protein</fullName>
    </submittedName>
</protein>
<sequence length="376" mass="42113">MKLLMLSCFPALVGASPMAIATTLTTQNFDTGTQDLIKLDLKITKAEQDNYKFVSCLQCLLGAKNNTNFENQEAIYNELKDVMGISSVDNELLPSVKIESWLKNQVSENYIYTDLGVHFGTSLKEAHEFIQYLSHSLQSGDPMILGNQGEKRSSAALLIGIRENETNPWHSVFYYLNPITGEEETSLARDLNFYGQNKSYVIGLDEPTFKEPTKVVTIDHEGFQVTKTNLDDGLDYLLGTSEENLTFQTSLRDIPRFKSTFEKLSLPNLSLKLSKINGDVAQTDGLDISMDQIPDEVDGDGWRSDFIELGKWTDETVQEVIVTLVRYRISIEITASSELDLVIKFYGSATVSTKSQRLAGRIELETGKVITLIKRS</sequence>
<dbReference type="KEGG" id="efr:EFREU_v1c01300"/>
<proteinExistence type="predicted"/>
<gene>
    <name evidence="1" type="ORF">EFREU_v1c01300</name>
</gene>
<evidence type="ECO:0000313" key="1">
    <source>
        <dbReference type="EMBL" id="ATZ16157.1"/>
    </source>
</evidence>
<dbReference type="Proteomes" id="UP000232222">
    <property type="component" value="Chromosome"/>
</dbReference>
<name>A0A2K8NQU5_9MOLU</name>
<keyword evidence="2" id="KW-1185">Reference proteome</keyword>
<organism evidence="1 2">
    <name type="scientific">Entomoplasma freundtii</name>
    <dbReference type="NCBI Taxonomy" id="74700"/>
    <lineage>
        <taxon>Bacteria</taxon>
        <taxon>Bacillati</taxon>
        <taxon>Mycoplasmatota</taxon>
        <taxon>Mollicutes</taxon>
        <taxon>Entomoplasmatales</taxon>
        <taxon>Entomoplasmataceae</taxon>
        <taxon>Entomoplasma</taxon>
    </lineage>
</organism>
<dbReference type="AlphaFoldDB" id="A0A2K8NQU5"/>
<dbReference type="EMBL" id="CP024962">
    <property type="protein sequence ID" value="ATZ16157.1"/>
    <property type="molecule type" value="Genomic_DNA"/>
</dbReference>
<dbReference type="RefSeq" id="WP_100609117.1">
    <property type="nucleotide sequence ID" value="NZ_CP024962.1"/>
</dbReference>
<reference evidence="1 2" key="1">
    <citation type="submission" date="2017-11" db="EMBL/GenBank/DDBJ databases">
        <title>Genome sequence of Entomoplasma freundtii BARC 318 (ATCC 51999).</title>
        <authorList>
            <person name="Lo W.-S."/>
            <person name="Gasparich G.E."/>
            <person name="Kuo C.-H."/>
        </authorList>
    </citation>
    <scope>NUCLEOTIDE SEQUENCE [LARGE SCALE GENOMIC DNA]</scope>
    <source>
        <strain evidence="1 2">BARC 318</strain>
    </source>
</reference>